<dbReference type="InterPro" id="IPR013783">
    <property type="entry name" value="Ig-like_fold"/>
</dbReference>
<gene>
    <name evidence="4" type="ORF">FSCOSCO3_A002443</name>
</gene>
<evidence type="ECO:0000313" key="4">
    <source>
        <dbReference type="EMBL" id="CAK6963301.1"/>
    </source>
</evidence>
<reference evidence="4 5" key="1">
    <citation type="submission" date="2024-01" db="EMBL/GenBank/DDBJ databases">
        <authorList>
            <person name="Alioto T."/>
            <person name="Alioto T."/>
            <person name="Gomez Garrido J."/>
        </authorList>
    </citation>
    <scope>NUCLEOTIDE SEQUENCE [LARGE SCALE GENOMIC DNA]</scope>
</reference>
<sequence>MMKASSLSPGARTQHVFGLVAIIWFKSAVSAAGEALELQTIPGVVAQCGDNVTLTCDASSLLLSDIRSFNWVGRNKSLCKHDDEHDPEVLCESTAETTHHKLTLTLINVMPVHQGKYLCKLSSKIGVKYTSSFVKVQDCFGGSDSSRNESHAVCWFNGVYPSGTVHWFQGNANSTESASTQEVEDQHGQYNIISTINVKKNLPYNCSLWIPGASKYLVTLVIQPSAVKVKASGSTQIKLQWICMMMEIMMVKFIM</sequence>
<accession>A0AAV1NYR5</accession>
<dbReference type="InterPro" id="IPR036179">
    <property type="entry name" value="Ig-like_dom_sf"/>
</dbReference>
<dbReference type="SUPFAM" id="SSF48726">
    <property type="entry name" value="Immunoglobulin"/>
    <property type="match status" value="2"/>
</dbReference>
<keyword evidence="2" id="KW-0732">Signal</keyword>
<proteinExistence type="predicted"/>
<dbReference type="Gene3D" id="2.60.40.10">
    <property type="entry name" value="Immunoglobulins"/>
    <property type="match status" value="2"/>
</dbReference>
<dbReference type="InterPro" id="IPR003599">
    <property type="entry name" value="Ig_sub"/>
</dbReference>
<dbReference type="Proteomes" id="UP001314229">
    <property type="component" value="Unassembled WGS sequence"/>
</dbReference>
<dbReference type="InterPro" id="IPR007110">
    <property type="entry name" value="Ig-like_dom"/>
</dbReference>
<comment type="caution">
    <text evidence="4">The sequence shown here is derived from an EMBL/GenBank/DDBJ whole genome shotgun (WGS) entry which is preliminary data.</text>
</comment>
<dbReference type="InterPro" id="IPR013151">
    <property type="entry name" value="Immunoglobulin_dom"/>
</dbReference>
<keyword evidence="1" id="KW-0393">Immunoglobulin domain</keyword>
<dbReference type="SMART" id="SM00409">
    <property type="entry name" value="IG"/>
    <property type="match status" value="1"/>
</dbReference>
<dbReference type="InterPro" id="IPR003597">
    <property type="entry name" value="Ig_C1-set"/>
</dbReference>
<name>A0AAV1NYR5_SCOSC</name>
<dbReference type="AlphaFoldDB" id="A0AAV1NYR5"/>
<keyword evidence="5" id="KW-1185">Reference proteome</keyword>
<evidence type="ECO:0000313" key="5">
    <source>
        <dbReference type="Proteomes" id="UP001314229"/>
    </source>
</evidence>
<dbReference type="Pfam" id="PF07654">
    <property type="entry name" value="C1-set"/>
    <property type="match status" value="1"/>
</dbReference>
<dbReference type="PROSITE" id="PS50835">
    <property type="entry name" value="IG_LIKE"/>
    <property type="match status" value="1"/>
</dbReference>
<feature type="signal peptide" evidence="2">
    <location>
        <begin position="1"/>
        <end position="31"/>
    </location>
</feature>
<feature type="domain" description="Ig-like" evidence="3">
    <location>
        <begin position="49"/>
        <end position="137"/>
    </location>
</feature>
<evidence type="ECO:0000256" key="1">
    <source>
        <dbReference type="ARBA" id="ARBA00023319"/>
    </source>
</evidence>
<feature type="chain" id="PRO_5043539039" evidence="2">
    <location>
        <begin position="32"/>
        <end position="255"/>
    </location>
</feature>
<protein>
    <submittedName>
        <fullName evidence="4">Uncharacterized protein LOC122967156</fullName>
    </submittedName>
</protein>
<dbReference type="EMBL" id="CAWUFR010000064">
    <property type="protein sequence ID" value="CAK6963301.1"/>
    <property type="molecule type" value="Genomic_DNA"/>
</dbReference>
<evidence type="ECO:0000256" key="2">
    <source>
        <dbReference type="SAM" id="SignalP"/>
    </source>
</evidence>
<dbReference type="Pfam" id="PF00047">
    <property type="entry name" value="ig"/>
    <property type="match status" value="1"/>
</dbReference>
<organism evidence="4 5">
    <name type="scientific">Scomber scombrus</name>
    <name type="common">Atlantic mackerel</name>
    <name type="synonym">Scomber vernalis</name>
    <dbReference type="NCBI Taxonomy" id="13677"/>
    <lineage>
        <taxon>Eukaryota</taxon>
        <taxon>Metazoa</taxon>
        <taxon>Chordata</taxon>
        <taxon>Craniata</taxon>
        <taxon>Vertebrata</taxon>
        <taxon>Euteleostomi</taxon>
        <taxon>Actinopterygii</taxon>
        <taxon>Neopterygii</taxon>
        <taxon>Teleostei</taxon>
        <taxon>Neoteleostei</taxon>
        <taxon>Acanthomorphata</taxon>
        <taxon>Pelagiaria</taxon>
        <taxon>Scombriformes</taxon>
        <taxon>Scombridae</taxon>
        <taxon>Scomber</taxon>
    </lineage>
</organism>
<evidence type="ECO:0000259" key="3">
    <source>
        <dbReference type="PROSITE" id="PS50835"/>
    </source>
</evidence>